<feature type="region of interest" description="Disordered" evidence="1">
    <location>
        <begin position="1"/>
        <end position="22"/>
    </location>
</feature>
<dbReference type="Proteomes" id="UP000429607">
    <property type="component" value="Unassembled WGS sequence"/>
</dbReference>
<dbReference type="SUPFAM" id="SSF57756">
    <property type="entry name" value="Retrovirus zinc finger-like domains"/>
    <property type="match status" value="1"/>
</dbReference>
<name>A0A6A3H1Q3_9STRA</name>
<dbReference type="InterPro" id="IPR036875">
    <property type="entry name" value="Znf_CCHC_sf"/>
</dbReference>
<reference evidence="2 4" key="1">
    <citation type="submission" date="2018-09" db="EMBL/GenBank/DDBJ databases">
        <title>Genomic investigation of the strawberry pathogen Phytophthora fragariae indicates pathogenicity is determined by transcriptional variation in three key races.</title>
        <authorList>
            <person name="Adams T.M."/>
            <person name="Armitage A.D."/>
            <person name="Sobczyk M.K."/>
            <person name="Bates H.J."/>
            <person name="Dunwell J.M."/>
            <person name="Nellist C.F."/>
            <person name="Harrison R.J."/>
        </authorList>
    </citation>
    <scope>NUCLEOTIDE SEQUENCE [LARGE SCALE GENOMIC DNA]</scope>
    <source>
        <strain evidence="2 4">SCRP249</strain>
        <strain evidence="3 5">SCRP333</strain>
    </source>
</reference>
<dbReference type="GO" id="GO:0008270">
    <property type="term" value="F:zinc ion binding"/>
    <property type="evidence" value="ECO:0007669"/>
    <property type="project" value="InterPro"/>
</dbReference>
<sequence>MEINAIEASQRQQWTSSGRGRGGREFRPMICFRCRKFGHQAAVCRTPTPVVAHVEHVASDDKTLRHNKNTAGNSRGAASRHVIGVIILLYCVNNLTSQIVVL</sequence>
<evidence type="ECO:0000313" key="5">
    <source>
        <dbReference type="Proteomes" id="UP000434957"/>
    </source>
</evidence>
<accession>A0A6A3H1Q3</accession>
<dbReference type="EMBL" id="QXFT01006232">
    <property type="protein sequence ID" value="KAE9269664.1"/>
    <property type="molecule type" value="Genomic_DNA"/>
</dbReference>
<protein>
    <recommendedName>
        <fullName evidence="6">CCHC-type domain-containing protein</fullName>
    </recommendedName>
</protein>
<organism evidence="2 4">
    <name type="scientific">Phytophthora rubi</name>
    <dbReference type="NCBI Taxonomy" id="129364"/>
    <lineage>
        <taxon>Eukaryota</taxon>
        <taxon>Sar</taxon>
        <taxon>Stramenopiles</taxon>
        <taxon>Oomycota</taxon>
        <taxon>Peronosporomycetes</taxon>
        <taxon>Peronosporales</taxon>
        <taxon>Peronosporaceae</taxon>
        <taxon>Phytophthora</taxon>
    </lineage>
</organism>
<comment type="caution">
    <text evidence="2">The sequence shown here is derived from an EMBL/GenBank/DDBJ whole genome shotgun (WGS) entry which is preliminary data.</text>
</comment>
<feature type="compositionally biased region" description="Low complexity" evidence="1">
    <location>
        <begin position="9"/>
        <end position="18"/>
    </location>
</feature>
<dbReference type="AlphaFoldDB" id="A0A6A3H1Q3"/>
<gene>
    <name evidence="2" type="ORF">PR001_g29360</name>
    <name evidence="3" type="ORF">PR003_g31076</name>
</gene>
<keyword evidence="5" id="KW-1185">Reference proteome</keyword>
<proteinExistence type="predicted"/>
<dbReference type="EMBL" id="QXFV01005822">
    <property type="protein sequence ID" value="KAE8963479.1"/>
    <property type="molecule type" value="Genomic_DNA"/>
</dbReference>
<evidence type="ECO:0000313" key="4">
    <source>
        <dbReference type="Proteomes" id="UP000429607"/>
    </source>
</evidence>
<dbReference type="GO" id="GO:0003676">
    <property type="term" value="F:nucleic acid binding"/>
    <property type="evidence" value="ECO:0007669"/>
    <property type="project" value="InterPro"/>
</dbReference>
<evidence type="ECO:0000313" key="2">
    <source>
        <dbReference type="EMBL" id="KAE8963479.1"/>
    </source>
</evidence>
<evidence type="ECO:0000256" key="1">
    <source>
        <dbReference type="SAM" id="MobiDB-lite"/>
    </source>
</evidence>
<dbReference type="Proteomes" id="UP000434957">
    <property type="component" value="Unassembled WGS sequence"/>
</dbReference>
<evidence type="ECO:0000313" key="3">
    <source>
        <dbReference type="EMBL" id="KAE9269664.1"/>
    </source>
</evidence>
<evidence type="ECO:0008006" key="6">
    <source>
        <dbReference type="Google" id="ProtNLM"/>
    </source>
</evidence>